<proteinExistence type="predicted"/>
<reference evidence="2" key="1">
    <citation type="submission" date="2021-02" db="EMBL/GenBank/DDBJ databases">
        <title>First Annotated Genome of the Yellow-green Alga Tribonema minus.</title>
        <authorList>
            <person name="Mahan K.M."/>
        </authorList>
    </citation>
    <scope>NUCLEOTIDE SEQUENCE</scope>
    <source>
        <strain evidence="2">UTEX B ZZ1240</strain>
    </source>
</reference>
<accession>A0A836C8M1</accession>
<feature type="compositionally biased region" description="Polar residues" evidence="1">
    <location>
        <begin position="1"/>
        <end position="15"/>
    </location>
</feature>
<dbReference type="AlphaFoldDB" id="A0A836C8M1"/>
<feature type="compositionally biased region" description="Basic and acidic residues" evidence="1">
    <location>
        <begin position="193"/>
        <end position="206"/>
    </location>
</feature>
<feature type="region of interest" description="Disordered" evidence="1">
    <location>
        <begin position="1"/>
        <end position="23"/>
    </location>
</feature>
<comment type="caution">
    <text evidence="2">The sequence shown here is derived from an EMBL/GenBank/DDBJ whole genome shotgun (WGS) entry which is preliminary data.</text>
</comment>
<evidence type="ECO:0000313" key="2">
    <source>
        <dbReference type="EMBL" id="KAG5177115.1"/>
    </source>
</evidence>
<organism evidence="2 3">
    <name type="scientific">Tribonema minus</name>
    <dbReference type="NCBI Taxonomy" id="303371"/>
    <lineage>
        <taxon>Eukaryota</taxon>
        <taxon>Sar</taxon>
        <taxon>Stramenopiles</taxon>
        <taxon>Ochrophyta</taxon>
        <taxon>PX clade</taxon>
        <taxon>Xanthophyceae</taxon>
        <taxon>Tribonematales</taxon>
        <taxon>Tribonemataceae</taxon>
        <taxon>Tribonema</taxon>
    </lineage>
</organism>
<sequence length="243" mass="26944">MTNATYSSIKISSSRGARRRTKMVRDSKFGSFSVFEQDKGAFYPKPPAAFQRRRANGGFIRPRQMADMAPRWASGTSPAFRTSHQAHLYPQGGEDIASRRTQASAGSRRALERKRQKKIAFYRRCKEKRQQNRLSRLPPITPIRFTSANDDVVLCTRSFPTGSFAFDLDPNVWGIVGAGGETSLDVEGEAEFEQQRDSIRGRDFDSSKSQGGTEIIVGSASDASAESEAEDVSMQEASRSEQA</sequence>
<feature type="region of interest" description="Disordered" evidence="1">
    <location>
        <begin position="187"/>
        <end position="243"/>
    </location>
</feature>
<gene>
    <name evidence="2" type="ORF">JKP88DRAFT_265156</name>
</gene>
<dbReference type="EMBL" id="JAFCMP010000529">
    <property type="protein sequence ID" value="KAG5177115.1"/>
    <property type="molecule type" value="Genomic_DNA"/>
</dbReference>
<keyword evidence="3" id="KW-1185">Reference proteome</keyword>
<evidence type="ECO:0000256" key="1">
    <source>
        <dbReference type="SAM" id="MobiDB-lite"/>
    </source>
</evidence>
<protein>
    <submittedName>
        <fullName evidence="2">Uncharacterized protein</fullName>
    </submittedName>
</protein>
<dbReference type="Proteomes" id="UP000664859">
    <property type="component" value="Unassembled WGS sequence"/>
</dbReference>
<name>A0A836C8M1_9STRA</name>
<evidence type="ECO:0000313" key="3">
    <source>
        <dbReference type="Proteomes" id="UP000664859"/>
    </source>
</evidence>